<organism evidence="8 9">
    <name type="scientific">Caballeronia sordidicola</name>
    <name type="common">Burkholderia sordidicola</name>
    <dbReference type="NCBI Taxonomy" id="196367"/>
    <lineage>
        <taxon>Bacteria</taxon>
        <taxon>Pseudomonadati</taxon>
        <taxon>Pseudomonadota</taxon>
        <taxon>Betaproteobacteria</taxon>
        <taxon>Burkholderiales</taxon>
        <taxon>Burkholderiaceae</taxon>
        <taxon>Caballeronia</taxon>
    </lineage>
</organism>
<dbReference type="GO" id="GO:0016020">
    <property type="term" value="C:membrane"/>
    <property type="evidence" value="ECO:0007669"/>
    <property type="project" value="UniProtKB-SubCell"/>
</dbReference>
<feature type="region of interest" description="Disordered" evidence="6">
    <location>
        <begin position="62"/>
        <end position="193"/>
    </location>
</feature>
<reference evidence="8 9" key="1">
    <citation type="submission" date="2017-03" db="EMBL/GenBank/DDBJ databases">
        <title>Genome analysis of strain PAMC 26577.</title>
        <authorList>
            <person name="Oh H.-M."/>
            <person name="Yang J.-A."/>
        </authorList>
    </citation>
    <scope>NUCLEOTIDE SEQUENCE [LARGE SCALE GENOMIC DNA]</scope>
    <source>
        <strain evidence="8 9">PAMC 26577</strain>
    </source>
</reference>
<dbReference type="InterPro" id="IPR005498">
    <property type="entry name" value="T4SS_VirB10/TraB/TrbI"/>
</dbReference>
<evidence type="ECO:0000256" key="7">
    <source>
        <dbReference type="SAM" id="Phobius"/>
    </source>
</evidence>
<comment type="subcellular location">
    <subcellularLocation>
        <location evidence="1">Membrane</location>
        <topology evidence="1">Single-pass membrane protein</topology>
    </subcellularLocation>
</comment>
<comment type="similarity">
    <text evidence="2">Belongs to the TrbI/VirB10 family.</text>
</comment>
<name>A0A242N4C0_CABSO</name>
<dbReference type="Gene3D" id="2.40.128.260">
    <property type="entry name" value="Type IV secretion system, VirB10/TraB/TrbI"/>
    <property type="match status" value="1"/>
</dbReference>
<proteinExistence type="inferred from homology"/>
<evidence type="ECO:0000256" key="4">
    <source>
        <dbReference type="ARBA" id="ARBA00022989"/>
    </source>
</evidence>
<evidence type="ECO:0000256" key="3">
    <source>
        <dbReference type="ARBA" id="ARBA00022692"/>
    </source>
</evidence>
<evidence type="ECO:0000256" key="6">
    <source>
        <dbReference type="SAM" id="MobiDB-lite"/>
    </source>
</evidence>
<evidence type="ECO:0000256" key="1">
    <source>
        <dbReference type="ARBA" id="ARBA00004167"/>
    </source>
</evidence>
<evidence type="ECO:0000313" key="9">
    <source>
        <dbReference type="Proteomes" id="UP000195221"/>
    </source>
</evidence>
<dbReference type="Pfam" id="PF03743">
    <property type="entry name" value="TrbI"/>
    <property type="match status" value="1"/>
</dbReference>
<accession>A0A242N4C0</accession>
<dbReference type="Proteomes" id="UP000195221">
    <property type="component" value="Unassembled WGS sequence"/>
</dbReference>
<sequence length="406" mass="42899">MPGSEGLHNANTERQRAAEHLRRTSLAADPTRGRRNTIFTAVGVAVLVLSAGAFWAMRHGSDAPASFSEKPKIDENPGKVAPLDPSRQPLPASMASAASAASPAVTGSTPVDPDEARRAAQRQQQGAAEAARKEQKEEALRQARLHSDVFDGESAGEDSTAATASNDEDKGDGSAINGRRRHGGDGPNDPNTAFARVVADADDSAQKAQKIDNLQCKILPGRILEGKMQQRIISDLPGSITILLDRDTFGEQGRIPLMPWGTVITGKPNSVVRKGQERVFIASATAYRPDGVNIHIDSPVADQLGSAGIDGEVDNHVGQILGMSAALSLLGAGASTYGASSSDGNNSIATYRQGVQSSFAQSSSQLLEGYVNIPPTIKADQGTRVRIQVERVLDFSDYCKPTDDEE</sequence>
<keyword evidence="4 7" id="KW-1133">Transmembrane helix</keyword>
<protein>
    <submittedName>
        <fullName evidence="8">Inner membrane protein of type IV secretion of T-DNA complex, TonB-like, VirB10</fullName>
    </submittedName>
</protein>
<feature type="transmembrane region" description="Helical" evidence="7">
    <location>
        <begin position="38"/>
        <end position="57"/>
    </location>
</feature>
<feature type="region of interest" description="Disordered" evidence="6">
    <location>
        <begin position="1"/>
        <end position="29"/>
    </location>
</feature>
<feature type="compositionally biased region" description="Low complexity" evidence="6">
    <location>
        <begin position="91"/>
        <end position="104"/>
    </location>
</feature>
<evidence type="ECO:0000256" key="2">
    <source>
        <dbReference type="ARBA" id="ARBA00010265"/>
    </source>
</evidence>
<dbReference type="AlphaFoldDB" id="A0A242N4C0"/>
<evidence type="ECO:0000313" key="8">
    <source>
        <dbReference type="EMBL" id="OTP78491.1"/>
    </source>
</evidence>
<feature type="compositionally biased region" description="Basic and acidic residues" evidence="6">
    <location>
        <begin position="11"/>
        <end position="22"/>
    </location>
</feature>
<gene>
    <name evidence="8" type="ORF">PAMC26577_04830</name>
</gene>
<dbReference type="CDD" id="cd16429">
    <property type="entry name" value="VirB10"/>
    <property type="match status" value="1"/>
</dbReference>
<dbReference type="InterPro" id="IPR042217">
    <property type="entry name" value="T4SS_VirB10/TrbI"/>
</dbReference>
<comment type="caution">
    <text evidence="8">The sequence shown here is derived from an EMBL/GenBank/DDBJ whole genome shotgun (WGS) entry which is preliminary data.</text>
</comment>
<keyword evidence="5 7" id="KW-0472">Membrane</keyword>
<dbReference type="EMBL" id="NBTZ01000023">
    <property type="protein sequence ID" value="OTP78491.1"/>
    <property type="molecule type" value="Genomic_DNA"/>
</dbReference>
<keyword evidence="3 7" id="KW-0812">Transmembrane</keyword>
<evidence type="ECO:0000256" key="5">
    <source>
        <dbReference type="ARBA" id="ARBA00023136"/>
    </source>
</evidence>
<feature type="compositionally biased region" description="Basic and acidic residues" evidence="6">
    <location>
        <begin position="130"/>
        <end position="149"/>
    </location>
</feature>